<dbReference type="PATRIC" id="fig|933944.5.peg.213"/>
<dbReference type="OrthoDB" id="4331723at2"/>
<proteinExistence type="predicted"/>
<gene>
    <name evidence="1" type="ORF">AN215_10450</name>
</gene>
<evidence type="ECO:0000313" key="1">
    <source>
        <dbReference type="EMBL" id="OEU90023.1"/>
    </source>
</evidence>
<dbReference type="Proteomes" id="UP000176087">
    <property type="component" value="Unassembled WGS sequence"/>
</dbReference>
<protein>
    <submittedName>
        <fullName evidence="1">Uncharacterized protein</fullName>
    </submittedName>
</protein>
<name>A0A1E7JP48_9ACTN</name>
<comment type="caution">
    <text evidence="1">The sequence shown here is derived from an EMBL/GenBank/DDBJ whole genome shotgun (WGS) entry which is preliminary data.</text>
</comment>
<dbReference type="RefSeq" id="WP_070012898.1">
    <property type="nucleotide sequence ID" value="NZ_LJGS01000044.1"/>
</dbReference>
<organism evidence="1 2">
    <name type="scientific">Streptomyces abyssalis</name>
    <dbReference type="NCBI Taxonomy" id="933944"/>
    <lineage>
        <taxon>Bacteria</taxon>
        <taxon>Bacillati</taxon>
        <taxon>Actinomycetota</taxon>
        <taxon>Actinomycetes</taxon>
        <taxon>Kitasatosporales</taxon>
        <taxon>Streptomycetaceae</taxon>
        <taxon>Streptomyces</taxon>
    </lineage>
</organism>
<sequence length="78" mass="8644">MQTPEQIRESVRECADELRAVLADHGIKLPSLGVDLTTYASEAPYPLVSLGNCRLDTARRLVAVLQEARRTGPTDDRH</sequence>
<accession>A0A1E7JP48</accession>
<dbReference type="STRING" id="933944.AN215_10450"/>
<evidence type="ECO:0000313" key="2">
    <source>
        <dbReference type="Proteomes" id="UP000176087"/>
    </source>
</evidence>
<reference evidence="1 2" key="1">
    <citation type="journal article" date="2016" name="Front. Microbiol.">
        <title>Comparative Genomics Analysis of Streptomyces Species Reveals Their Adaptation to the Marine Environment and Their Diversity at the Genomic Level.</title>
        <authorList>
            <person name="Tian X."/>
            <person name="Zhang Z."/>
            <person name="Yang T."/>
            <person name="Chen M."/>
            <person name="Li J."/>
            <person name="Chen F."/>
            <person name="Yang J."/>
            <person name="Li W."/>
            <person name="Zhang B."/>
            <person name="Zhang Z."/>
            <person name="Wu J."/>
            <person name="Zhang C."/>
            <person name="Long L."/>
            <person name="Xiao J."/>
        </authorList>
    </citation>
    <scope>NUCLEOTIDE SEQUENCE [LARGE SCALE GENOMIC DNA]</scope>
    <source>
        <strain evidence="1 2">SCSIO 10390</strain>
    </source>
</reference>
<dbReference type="EMBL" id="LJGT01000038">
    <property type="protein sequence ID" value="OEU90023.1"/>
    <property type="molecule type" value="Genomic_DNA"/>
</dbReference>
<keyword evidence="2" id="KW-1185">Reference proteome</keyword>
<dbReference type="AlphaFoldDB" id="A0A1E7JP48"/>